<evidence type="ECO:0000259" key="2">
    <source>
        <dbReference type="Pfam" id="PF02517"/>
    </source>
</evidence>
<dbReference type="GO" id="GO:0080120">
    <property type="term" value="P:CAAX-box protein maturation"/>
    <property type="evidence" value="ECO:0007669"/>
    <property type="project" value="UniProtKB-ARBA"/>
</dbReference>
<sequence>MRMDYKKANVAFFFMVLSTFVIMVYISFWQAFTGRALSLPANNALCELMILIPAVSVIMYSGEGMWSVIPFKKVKIGSAILSVLYVITLFPLVAFVNAISMLFVDNAVASVSNQIIEHPVVLMLASIGLFGPFVEEIVFRGVIYQSYRRTGRILASMILSAVLFGMMHLNFNQFAYGAVMGFMFCLMVEATGSVLPSFIAHAVFNSIEVISIYVGSGTAEEIEDSEGVMSQFFPNMSEGVYLVILLCVLCVAAVISTAIAIIIVNKMAAIEGRKSYLDNLKFRKKNQDPNVMNVAGEVKVAEKKQSLFTAPLVIVMILAICFMFYSAVALQGV</sequence>
<gene>
    <name evidence="3" type="ORF">SAMN02910451_01108</name>
</gene>
<evidence type="ECO:0000313" key="4">
    <source>
        <dbReference type="Proteomes" id="UP000183047"/>
    </source>
</evidence>
<dbReference type="PANTHER" id="PTHR36435">
    <property type="entry name" value="SLR1288 PROTEIN"/>
    <property type="match status" value="1"/>
</dbReference>
<feature type="transmembrane region" description="Helical" evidence="1">
    <location>
        <begin position="83"/>
        <end position="104"/>
    </location>
</feature>
<dbReference type="AlphaFoldDB" id="A0A1G5CG97"/>
<feature type="transmembrane region" description="Helical" evidence="1">
    <location>
        <begin position="44"/>
        <end position="62"/>
    </location>
</feature>
<dbReference type="GO" id="GO:0004175">
    <property type="term" value="F:endopeptidase activity"/>
    <property type="evidence" value="ECO:0007669"/>
    <property type="project" value="UniProtKB-ARBA"/>
</dbReference>
<dbReference type="Proteomes" id="UP000183047">
    <property type="component" value="Unassembled WGS sequence"/>
</dbReference>
<dbReference type="PANTHER" id="PTHR36435:SF1">
    <property type="entry name" value="CAAX AMINO TERMINAL PROTEASE FAMILY PROTEIN"/>
    <property type="match status" value="1"/>
</dbReference>
<dbReference type="RefSeq" id="WP_074461805.1">
    <property type="nucleotide sequence ID" value="NZ_FMUR01000006.1"/>
</dbReference>
<evidence type="ECO:0000256" key="1">
    <source>
        <dbReference type="SAM" id="Phobius"/>
    </source>
</evidence>
<keyword evidence="1" id="KW-0812">Transmembrane</keyword>
<accession>A0A1G5CG97</accession>
<name>A0A1G5CG97_9FIRM</name>
<keyword evidence="1" id="KW-1133">Transmembrane helix</keyword>
<feature type="transmembrane region" description="Helical" evidence="1">
    <location>
        <begin position="307"/>
        <end position="328"/>
    </location>
</feature>
<dbReference type="OrthoDB" id="2035856at2"/>
<reference evidence="4" key="1">
    <citation type="submission" date="2016-10" db="EMBL/GenBank/DDBJ databases">
        <authorList>
            <person name="Varghese N."/>
            <person name="Submissions S."/>
        </authorList>
    </citation>
    <scope>NUCLEOTIDE SEQUENCE [LARGE SCALE GENOMIC DNA]</scope>
    <source>
        <strain evidence="4">XBD2006</strain>
    </source>
</reference>
<feature type="transmembrane region" description="Helical" evidence="1">
    <location>
        <begin position="12"/>
        <end position="32"/>
    </location>
</feature>
<dbReference type="Pfam" id="PF02517">
    <property type="entry name" value="Rce1-like"/>
    <property type="match status" value="1"/>
</dbReference>
<dbReference type="InterPro" id="IPR052710">
    <property type="entry name" value="CAAX_protease"/>
</dbReference>
<dbReference type="InterPro" id="IPR003675">
    <property type="entry name" value="Rce1/LyrA-like_dom"/>
</dbReference>
<keyword evidence="4" id="KW-1185">Reference proteome</keyword>
<keyword evidence="1" id="KW-0472">Membrane</keyword>
<protein>
    <recommendedName>
        <fullName evidence="2">CAAX prenyl protease 2/Lysostaphin resistance protein A-like domain-containing protein</fullName>
    </recommendedName>
</protein>
<proteinExistence type="predicted"/>
<feature type="transmembrane region" description="Helical" evidence="1">
    <location>
        <begin position="239"/>
        <end position="264"/>
    </location>
</feature>
<feature type="domain" description="CAAX prenyl protease 2/Lysostaphin resistance protein A-like" evidence="2">
    <location>
        <begin position="120"/>
        <end position="206"/>
    </location>
</feature>
<feature type="transmembrane region" description="Helical" evidence="1">
    <location>
        <begin position="151"/>
        <end position="169"/>
    </location>
</feature>
<organism evidence="3 4">
    <name type="scientific">Butyrivibrio hungatei</name>
    <dbReference type="NCBI Taxonomy" id="185008"/>
    <lineage>
        <taxon>Bacteria</taxon>
        <taxon>Bacillati</taxon>
        <taxon>Bacillota</taxon>
        <taxon>Clostridia</taxon>
        <taxon>Lachnospirales</taxon>
        <taxon>Lachnospiraceae</taxon>
        <taxon>Butyrivibrio</taxon>
    </lineage>
</organism>
<feature type="transmembrane region" description="Helical" evidence="1">
    <location>
        <begin position="116"/>
        <end position="139"/>
    </location>
</feature>
<evidence type="ECO:0000313" key="3">
    <source>
        <dbReference type="EMBL" id="SCY01340.1"/>
    </source>
</evidence>
<dbReference type="EMBL" id="FMUR01000006">
    <property type="protein sequence ID" value="SCY01340.1"/>
    <property type="molecule type" value="Genomic_DNA"/>
</dbReference>